<name>J4GNN5_9APHY</name>
<feature type="region of interest" description="Disordered" evidence="1">
    <location>
        <begin position="225"/>
        <end position="313"/>
    </location>
</feature>
<dbReference type="Gene3D" id="2.130.10.10">
    <property type="entry name" value="YVTN repeat-like/Quinoprotein amine dehydrogenase"/>
    <property type="match status" value="1"/>
</dbReference>
<dbReference type="InParanoid" id="J4GNN5"/>
<dbReference type="OrthoDB" id="1897642at2759"/>
<proteinExistence type="predicted"/>
<feature type="compositionally biased region" description="Basic and acidic residues" evidence="1">
    <location>
        <begin position="239"/>
        <end position="249"/>
    </location>
</feature>
<feature type="region of interest" description="Disordered" evidence="1">
    <location>
        <begin position="165"/>
        <end position="210"/>
    </location>
</feature>
<sequence>MPISIYTLATSKGIDSAALRTVLARPSNSQSSQRIRHSTNDDPIVIDLISDEDEKVVPQAAMGIMESGKCASNPICLDMDADDNQDDKSDVGPTHLIDFNLFPRENSLRGSPPQVVQSHLEDSGLHLSSNSGANSLHVSPKRDTHPYVVTDNVLLLGSQFVTAESLGRKSSRGAHASGSRCSLTSSVKEYSTEPTSAGKARPEAPRGTPFVESLYGDFAMLRSSDTDQGVSDEEEPELRDEYSQDRGREPVVQCGTDAHPAKTRGHLSRQIPGEGTRSRLESLRNPLPSSRLGQVDDCDSSSSDESIHPSAHGGHDKTICLWTVKQSAGHFSARSTQLRITHSQPVNTLAYRTHDQTVFSGAGRFISVLDINTYKAPDPMRVSDGAIFQIHIHPQDPRIVILEVGHWVLNAYLISN</sequence>
<feature type="region of interest" description="Disordered" evidence="1">
    <location>
        <begin position="105"/>
        <end position="140"/>
    </location>
</feature>
<dbReference type="AlphaFoldDB" id="J4GNN5"/>
<dbReference type="RefSeq" id="XP_012180983.1">
    <property type="nucleotide sequence ID" value="XM_012325593.1"/>
</dbReference>
<dbReference type="HOGENOM" id="CLU_660630_0_0_1"/>
<dbReference type="STRING" id="599839.J4GNN5"/>
<feature type="compositionally biased region" description="Polar residues" evidence="1">
    <location>
        <begin position="126"/>
        <end position="137"/>
    </location>
</feature>
<feature type="compositionally biased region" description="Polar residues" evidence="1">
    <location>
        <begin position="179"/>
        <end position="195"/>
    </location>
</feature>
<dbReference type="GeneID" id="24096611"/>
<dbReference type="InterPro" id="IPR036322">
    <property type="entry name" value="WD40_repeat_dom_sf"/>
</dbReference>
<evidence type="ECO:0000313" key="3">
    <source>
        <dbReference type="Proteomes" id="UP000006352"/>
    </source>
</evidence>
<dbReference type="Proteomes" id="UP000006352">
    <property type="component" value="Unassembled WGS sequence"/>
</dbReference>
<evidence type="ECO:0000256" key="1">
    <source>
        <dbReference type="SAM" id="MobiDB-lite"/>
    </source>
</evidence>
<dbReference type="InterPro" id="IPR015943">
    <property type="entry name" value="WD40/YVTN_repeat-like_dom_sf"/>
</dbReference>
<dbReference type="EMBL" id="HE797046">
    <property type="protein sequence ID" value="CCM01700.1"/>
    <property type="molecule type" value="Genomic_DNA"/>
</dbReference>
<gene>
    <name evidence="2" type="ORF">FIBRA_03764</name>
</gene>
<evidence type="ECO:0000313" key="2">
    <source>
        <dbReference type="EMBL" id="CCM01700.1"/>
    </source>
</evidence>
<accession>J4GNN5</accession>
<protein>
    <submittedName>
        <fullName evidence="2">Uncharacterized protein</fullName>
    </submittedName>
</protein>
<reference evidence="2 3" key="1">
    <citation type="journal article" date="2012" name="Appl. Environ. Microbiol.">
        <title>Short-read sequencing for genomic analysis of the brown rot fungus Fibroporia radiculosa.</title>
        <authorList>
            <person name="Tang J.D."/>
            <person name="Perkins A.D."/>
            <person name="Sonstegard T.S."/>
            <person name="Schroeder S.G."/>
            <person name="Burgess S.C."/>
            <person name="Diehl S.V."/>
        </authorList>
    </citation>
    <scope>NUCLEOTIDE SEQUENCE [LARGE SCALE GENOMIC DNA]</scope>
    <source>
        <strain evidence="2 3">TFFH 294</strain>
    </source>
</reference>
<organism evidence="2 3">
    <name type="scientific">Fibroporia radiculosa</name>
    <dbReference type="NCBI Taxonomy" id="599839"/>
    <lineage>
        <taxon>Eukaryota</taxon>
        <taxon>Fungi</taxon>
        <taxon>Dikarya</taxon>
        <taxon>Basidiomycota</taxon>
        <taxon>Agaricomycotina</taxon>
        <taxon>Agaricomycetes</taxon>
        <taxon>Polyporales</taxon>
        <taxon>Fibroporiaceae</taxon>
        <taxon>Fibroporia</taxon>
    </lineage>
</organism>
<keyword evidence="3" id="KW-1185">Reference proteome</keyword>
<dbReference type="SUPFAM" id="SSF50978">
    <property type="entry name" value="WD40 repeat-like"/>
    <property type="match status" value="1"/>
</dbReference>